<sequence length="47" mass="4875">AQAAGGLRWGRGAAGELLSHAARCDRADDHAGWVGGVAEARYRKGKV</sequence>
<name>A0A6J4SI45_9ACTN</name>
<gene>
    <name evidence="1" type="ORF">AVDCRST_MAG05-2327</name>
</gene>
<accession>A0A6J4SI45</accession>
<feature type="non-terminal residue" evidence="1">
    <location>
        <position position="1"/>
    </location>
</feature>
<dbReference type="EMBL" id="CADCVM010000248">
    <property type="protein sequence ID" value="CAA9499115.1"/>
    <property type="molecule type" value="Genomic_DNA"/>
</dbReference>
<dbReference type="AlphaFoldDB" id="A0A6J4SI45"/>
<organism evidence="1">
    <name type="scientific">uncultured Rubrobacteraceae bacterium</name>
    <dbReference type="NCBI Taxonomy" id="349277"/>
    <lineage>
        <taxon>Bacteria</taxon>
        <taxon>Bacillati</taxon>
        <taxon>Actinomycetota</taxon>
        <taxon>Rubrobacteria</taxon>
        <taxon>Rubrobacterales</taxon>
        <taxon>Rubrobacteraceae</taxon>
        <taxon>environmental samples</taxon>
    </lineage>
</organism>
<reference evidence="1" key="1">
    <citation type="submission" date="2020-02" db="EMBL/GenBank/DDBJ databases">
        <authorList>
            <person name="Meier V. D."/>
        </authorList>
    </citation>
    <scope>NUCLEOTIDE SEQUENCE</scope>
    <source>
        <strain evidence="1">AVDCRST_MAG05</strain>
    </source>
</reference>
<proteinExistence type="predicted"/>
<feature type="non-terminal residue" evidence="1">
    <location>
        <position position="47"/>
    </location>
</feature>
<evidence type="ECO:0000313" key="1">
    <source>
        <dbReference type="EMBL" id="CAA9499115.1"/>
    </source>
</evidence>
<protein>
    <submittedName>
        <fullName evidence="1">Uncharacterized protein</fullName>
    </submittedName>
</protein>